<dbReference type="GO" id="GO:0003729">
    <property type="term" value="F:mRNA binding"/>
    <property type="evidence" value="ECO:0007669"/>
    <property type="project" value="TreeGrafter"/>
</dbReference>
<protein>
    <recommendedName>
        <fullName evidence="5">MIF4G domain-containing protein</fullName>
    </recommendedName>
</protein>
<dbReference type="GO" id="GO:0016281">
    <property type="term" value="C:eukaryotic translation initiation factor 4F complex"/>
    <property type="evidence" value="ECO:0007669"/>
    <property type="project" value="TreeGrafter"/>
</dbReference>
<keyword evidence="2" id="KW-0396">Initiation factor</keyword>
<dbReference type="Pfam" id="PF02854">
    <property type="entry name" value="MIF4G"/>
    <property type="match status" value="1"/>
</dbReference>
<name>A0A7S4VQK0_9DINO</name>
<evidence type="ECO:0000259" key="5">
    <source>
        <dbReference type="SMART" id="SM00543"/>
    </source>
</evidence>
<dbReference type="EMBL" id="HBNR01057677">
    <property type="protein sequence ID" value="CAE4625217.1"/>
    <property type="molecule type" value="Transcribed_RNA"/>
</dbReference>
<feature type="region of interest" description="Disordered" evidence="4">
    <location>
        <begin position="1"/>
        <end position="20"/>
    </location>
</feature>
<dbReference type="PANTHER" id="PTHR23253:SF9">
    <property type="entry name" value="EUKARYOTIC TRANSLATION INITIATION FACTOR 4 GAMMA 2"/>
    <property type="match status" value="1"/>
</dbReference>
<dbReference type="PANTHER" id="PTHR23253">
    <property type="entry name" value="EUKARYOTIC TRANSLATION INITIATION FACTOR 4 GAMMA"/>
    <property type="match status" value="1"/>
</dbReference>
<feature type="region of interest" description="Disordered" evidence="4">
    <location>
        <begin position="135"/>
        <end position="248"/>
    </location>
</feature>
<proteinExistence type="inferred from homology"/>
<evidence type="ECO:0000256" key="2">
    <source>
        <dbReference type="ARBA" id="ARBA00022540"/>
    </source>
</evidence>
<dbReference type="SMART" id="SM00543">
    <property type="entry name" value="MIF4G"/>
    <property type="match status" value="1"/>
</dbReference>
<dbReference type="GO" id="GO:0003743">
    <property type="term" value="F:translation initiation factor activity"/>
    <property type="evidence" value="ECO:0007669"/>
    <property type="project" value="UniProtKB-KW"/>
</dbReference>
<evidence type="ECO:0000256" key="4">
    <source>
        <dbReference type="SAM" id="MobiDB-lite"/>
    </source>
</evidence>
<evidence type="ECO:0000313" key="6">
    <source>
        <dbReference type="EMBL" id="CAE4625217.1"/>
    </source>
</evidence>
<feature type="domain" description="MIF4G" evidence="5">
    <location>
        <begin position="400"/>
        <end position="633"/>
    </location>
</feature>
<sequence length="688" mass="73838">MSGMATVVASPLCPQDPAPGTAARITTIPQRDAGVSGTRTSVQEAMLRRAGSSDQGMEPRTLTLTRMQKAKWCATARAVTQQMRRMHFSADNSTFSALNVDGICMPRPAVGKLGELVLGGIAGGRPAKLEALVARLPGGHNPPADQRARTGKLAQPLKQLKGVSGPERDMEASSEASTEAAATDPAFGEQGPRGEESDEASSGLGVFFMPPNGRQGKSRRASSTTLEAAMSSPEPLEQTNEQEASGCMQAAAAAPVRADGDDAAASLSFAKLEPTDPRGLLLSFRSAAGPAPVELQGLSTEVRKAIPVVSLASHMGLPARQTSAPAQTKSGLPARQVSAPAMDPCAFALVRQISSPAPSALAERRPDRSRAPSSPMALPTPSATAYRAGAGRTSPLDELRRSVKCSLNKVCPENVTTIAARISEIEIHSAEELQEVISIIFQKALSEPHYCATYADLVFNIKSEFPEFASPDGGRPQTFRSLLVDVCQKEFEMLPHALELSGADVQQCDDEELEHRRKKAKDRLLANMKIIGHLFLRQILSPRVITAIIQELTLAHGDYEDRLPEAYCIECVVELLMSVGHTLEAMPVGKQAIAQVCSRLLDLKQRRGAGGCSAYSRRIQFAIQDVLDIRMAGWARKVFSGVARTKEEIRREQQRDHIAQAHGREVEGGQVVISGQRPEYIKESKTVA</sequence>
<dbReference type="AlphaFoldDB" id="A0A7S4VQK0"/>
<dbReference type="SUPFAM" id="SSF48371">
    <property type="entry name" value="ARM repeat"/>
    <property type="match status" value="1"/>
</dbReference>
<reference evidence="6" key="1">
    <citation type="submission" date="2021-01" db="EMBL/GenBank/DDBJ databases">
        <authorList>
            <person name="Corre E."/>
            <person name="Pelletier E."/>
            <person name="Niang G."/>
            <person name="Scheremetjew M."/>
            <person name="Finn R."/>
            <person name="Kale V."/>
            <person name="Holt S."/>
            <person name="Cochrane G."/>
            <person name="Meng A."/>
            <person name="Brown T."/>
            <person name="Cohen L."/>
        </authorList>
    </citation>
    <scope>NUCLEOTIDE SEQUENCE</scope>
    <source>
        <strain evidence="6">CCMP3105</strain>
    </source>
</reference>
<feature type="compositionally biased region" description="Low complexity" evidence="4">
    <location>
        <begin position="173"/>
        <end position="183"/>
    </location>
</feature>
<comment type="similarity">
    <text evidence="1">Belongs to the eukaryotic initiation factor 4G family.</text>
</comment>
<evidence type="ECO:0000256" key="1">
    <source>
        <dbReference type="ARBA" id="ARBA00005775"/>
    </source>
</evidence>
<dbReference type="InterPro" id="IPR016024">
    <property type="entry name" value="ARM-type_fold"/>
</dbReference>
<accession>A0A7S4VQK0</accession>
<evidence type="ECO:0000256" key="3">
    <source>
        <dbReference type="ARBA" id="ARBA00022917"/>
    </source>
</evidence>
<dbReference type="Gene3D" id="1.25.40.180">
    <property type="match status" value="1"/>
</dbReference>
<organism evidence="6">
    <name type="scientific">Alexandrium monilatum</name>
    <dbReference type="NCBI Taxonomy" id="311494"/>
    <lineage>
        <taxon>Eukaryota</taxon>
        <taxon>Sar</taxon>
        <taxon>Alveolata</taxon>
        <taxon>Dinophyceae</taxon>
        <taxon>Gonyaulacales</taxon>
        <taxon>Pyrocystaceae</taxon>
        <taxon>Alexandrium</taxon>
    </lineage>
</organism>
<feature type="region of interest" description="Disordered" evidence="4">
    <location>
        <begin position="358"/>
        <end position="393"/>
    </location>
</feature>
<gene>
    <name evidence="6" type="ORF">AMON00008_LOCUS40576</name>
</gene>
<dbReference type="InterPro" id="IPR003890">
    <property type="entry name" value="MIF4G-like_typ-3"/>
</dbReference>
<keyword evidence="3" id="KW-0648">Protein biosynthesis</keyword>